<comment type="caution">
    <text evidence="2">The sequence shown here is derived from an EMBL/GenBank/DDBJ whole genome shotgun (WGS) entry which is preliminary data.</text>
</comment>
<protein>
    <submittedName>
        <fullName evidence="2">Sensory box ggdef family protein</fullName>
    </submittedName>
</protein>
<organism evidence="2 3">
    <name type="scientific">Lasius niger</name>
    <name type="common">Black garden ant</name>
    <dbReference type="NCBI Taxonomy" id="67767"/>
    <lineage>
        <taxon>Eukaryota</taxon>
        <taxon>Metazoa</taxon>
        <taxon>Ecdysozoa</taxon>
        <taxon>Arthropoda</taxon>
        <taxon>Hexapoda</taxon>
        <taxon>Insecta</taxon>
        <taxon>Pterygota</taxon>
        <taxon>Neoptera</taxon>
        <taxon>Endopterygota</taxon>
        <taxon>Hymenoptera</taxon>
        <taxon>Apocrita</taxon>
        <taxon>Aculeata</taxon>
        <taxon>Formicoidea</taxon>
        <taxon>Formicidae</taxon>
        <taxon>Formicinae</taxon>
        <taxon>Lasius</taxon>
        <taxon>Lasius</taxon>
    </lineage>
</organism>
<feature type="region of interest" description="Disordered" evidence="1">
    <location>
        <begin position="29"/>
        <end position="50"/>
    </location>
</feature>
<keyword evidence="3" id="KW-1185">Reference proteome</keyword>
<reference evidence="2 3" key="1">
    <citation type="submission" date="2015-04" db="EMBL/GenBank/DDBJ databases">
        <title>Lasius niger genome sequencing.</title>
        <authorList>
            <person name="Konorov E.A."/>
            <person name="Nikitin M.A."/>
            <person name="Kirill M.V."/>
            <person name="Chang P."/>
        </authorList>
    </citation>
    <scope>NUCLEOTIDE SEQUENCE [LARGE SCALE GENOMIC DNA]</scope>
    <source>
        <tissue evidence="2">Whole</tissue>
    </source>
</reference>
<evidence type="ECO:0000313" key="2">
    <source>
        <dbReference type="EMBL" id="KMQ90708.1"/>
    </source>
</evidence>
<dbReference type="AlphaFoldDB" id="A0A0J7KJV1"/>
<dbReference type="OrthoDB" id="7634533at2759"/>
<name>A0A0J7KJV1_LASNI</name>
<sequence>MPWLEERTLTLFVRDTEVRRYEPGVRERGVDVERPSGPLMGSADTDTDPDRALTLKAPVIHGHLIRQHFSSETSVTYLHKLILKERNV</sequence>
<evidence type="ECO:0000313" key="3">
    <source>
        <dbReference type="Proteomes" id="UP000036403"/>
    </source>
</evidence>
<proteinExistence type="predicted"/>
<dbReference type="EMBL" id="LBMM01006315">
    <property type="protein sequence ID" value="KMQ90708.1"/>
    <property type="molecule type" value="Genomic_DNA"/>
</dbReference>
<accession>A0A0J7KJV1</accession>
<gene>
    <name evidence="2" type="ORF">RF55_9506</name>
</gene>
<dbReference type="PaxDb" id="67767-A0A0J7KJV1"/>
<evidence type="ECO:0000256" key="1">
    <source>
        <dbReference type="SAM" id="MobiDB-lite"/>
    </source>
</evidence>
<dbReference type="Proteomes" id="UP000036403">
    <property type="component" value="Unassembled WGS sequence"/>
</dbReference>